<dbReference type="PANTHER" id="PTHR47573:SF1">
    <property type="entry name" value="PROTEIN AF-9 HOMOLOG"/>
    <property type="match status" value="1"/>
</dbReference>
<dbReference type="Gene3D" id="2.60.40.1970">
    <property type="entry name" value="YEATS domain"/>
    <property type="match status" value="1"/>
</dbReference>
<protein>
    <submittedName>
        <fullName evidence="6">YEATS family protein</fullName>
    </submittedName>
    <submittedName>
        <fullName evidence="7">YEATS_family protein</fullName>
    </submittedName>
</protein>
<evidence type="ECO:0000259" key="5">
    <source>
        <dbReference type="PROSITE" id="PS51037"/>
    </source>
</evidence>
<keyword evidence="8" id="KW-1185">Reference proteome</keyword>
<proteinExistence type="predicted"/>
<evidence type="ECO:0000256" key="2">
    <source>
        <dbReference type="ARBA" id="ARBA00023163"/>
    </source>
</evidence>
<dbReference type="InterPro" id="IPR038704">
    <property type="entry name" value="YEAST_sf"/>
</dbReference>
<comment type="caution">
    <text evidence="6">The sequence shown here is derived from an EMBL/GenBank/DDBJ whole genome shotgun (WGS) entry which is preliminary data.</text>
</comment>
<feature type="domain" description="YEATS" evidence="5">
    <location>
        <begin position="1"/>
        <end position="138"/>
    </location>
</feature>
<evidence type="ECO:0000256" key="1">
    <source>
        <dbReference type="ARBA" id="ARBA00023015"/>
    </source>
</evidence>
<keyword evidence="1" id="KW-0805">Transcription regulation</keyword>
<evidence type="ECO:0000313" key="6">
    <source>
        <dbReference type="EMBL" id="CAI9928083.1"/>
    </source>
</evidence>
<dbReference type="GO" id="GO:0006355">
    <property type="term" value="P:regulation of DNA-templated transcription"/>
    <property type="evidence" value="ECO:0007669"/>
    <property type="project" value="InterPro"/>
</dbReference>
<evidence type="ECO:0000256" key="3">
    <source>
        <dbReference type="ARBA" id="ARBA00023242"/>
    </source>
</evidence>
<dbReference type="EMBL" id="CAXDID020000006">
    <property type="protein sequence ID" value="CAL5975854.1"/>
    <property type="molecule type" value="Genomic_DNA"/>
</dbReference>
<dbReference type="Proteomes" id="UP001642409">
    <property type="component" value="Unassembled WGS sequence"/>
</dbReference>
<gene>
    <name evidence="6" type="ORF">HINF_LOCUS15728</name>
    <name evidence="7" type="ORF">HINF_LOCUS3540</name>
</gene>
<dbReference type="CDD" id="cd16887">
    <property type="entry name" value="YEATS"/>
    <property type="match status" value="1"/>
</dbReference>
<accession>A0AA86NZ71</accession>
<dbReference type="InterPro" id="IPR005033">
    <property type="entry name" value="YEATS"/>
</dbReference>
<sequence>MEQYVNKIVSKGIMYGFVRQNLQDGPDSENWNAWSIFVQSSQNQEMSDYVDRVTFILHESFSDNKRTVFNPPYETTILGLQECYAYIFIYFKDASVQPQFLQVKIEFTQNQAYQKAVKYDNLIFARPNLEFYKKLSIIRPSVKQTSLLHHVQPDLFKALNPKARIVEPKANTKTEETKKLLEDCDNGDGVGIYIIEAVKRDEGAEKILEKLKL</sequence>
<evidence type="ECO:0000313" key="7">
    <source>
        <dbReference type="EMBL" id="CAL5975854.1"/>
    </source>
</evidence>
<dbReference type="PANTHER" id="PTHR47573">
    <property type="entry name" value="PROTEIN AF-9 HOMOLOG"/>
    <property type="match status" value="1"/>
</dbReference>
<dbReference type="EMBL" id="CATOUU010000386">
    <property type="protein sequence ID" value="CAI9928083.1"/>
    <property type="molecule type" value="Genomic_DNA"/>
</dbReference>
<name>A0AA86NZ71_9EUKA</name>
<evidence type="ECO:0000256" key="4">
    <source>
        <dbReference type="PROSITE-ProRule" id="PRU00376"/>
    </source>
</evidence>
<keyword evidence="2" id="KW-0804">Transcription</keyword>
<dbReference type="GO" id="GO:0005634">
    <property type="term" value="C:nucleus"/>
    <property type="evidence" value="ECO:0007669"/>
    <property type="project" value="UniProtKB-SubCell"/>
</dbReference>
<dbReference type="InterPro" id="IPR055129">
    <property type="entry name" value="YEATS_dom"/>
</dbReference>
<dbReference type="PROSITE" id="PS51037">
    <property type="entry name" value="YEATS"/>
    <property type="match status" value="1"/>
</dbReference>
<reference evidence="7 8" key="2">
    <citation type="submission" date="2024-07" db="EMBL/GenBank/DDBJ databases">
        <authorList>
            <person name="Akdeniz Z."/>
        </authorList>
    </citation>
    <scope>NUCLEOTIDE SEQUENCE [LARGE SCALE GENOMIC DNA]</scope>
</reference>
<organism evidence="6">
    <name type="scientific">Hexamita inflata</name>
    <dbReference type="NCBI Taxonomy" id="28002"/>
    <lineage>
        <taxon>Eukaryota</taxon>
        <taxon>Metamonada</taxon>
        <taxon>Diplomonadida</taxon>
        <taxon>Hexamitidae</taxon>
        <taxon>Hexamitinae</taxon>
        <taxon>Hexamita</taxon>
    </lineage>
</organism>
<reference evidence="6" key="1">
    <citation type="submission" date="2023-06" db="EMBL/GenBank/DDBJ databases">
        <authorList>
            <person name="Kurt Z."/>
        </authorList>
    </citation>
    <scope>NUCLEOTIDE SEQUENCE</scope>
</reference>
<dbReference type="Pfam" id="PF03366">
    <property type="entry name" value="YEATS"/>
    <property type="match status" value="1"/>
</dbReference>
<comment type="subcellular location">
    <subcellularLocation>
        <location evidence="4">Nucleus</location>
    </subcellularLocation>
</comment>
<keyword evidence="3 4" id="KW-0539">Nucleus</keyword>
<dbReference type="AlphaFoldDB" id="A0AA86NZ71"/>
<evidence type="ECO:0000313" key="8">
    <source>
        <dbReference type="Proteomes" id="UP001642409"/>
    </source>
</evidence>